<dbReference type="AlphaFoldDB" id="A0A1I7N699"/>
<keyword evidence="1" id="KW-0131">Cell cycle</keyword>
<dbReference type="Pfam" id="PF05164">
    <property type="entry name" value="ZapA"/>
    <property type="match status" value="1"/>
</dbReference>
<dbReference type="STRING" id="1393122.SAMN05660895_0723"/>
<gene>
    <name evidence="1" type="ORF">SAMN05660895_0723</name>
</gene>
<evidence type="ECO:0000313" key="2">
    <source>
        <dbReference type="Proteomes" id="UP000199537"/>
    </source>
</evidence>
<proteinExistence type="predicted"/>
<accession>A0A1I7N699</accession>
<dbReference type="InterPro" id="IPR007838">
    <property type="entry name" value="Cell_div_ZapA-like"/>
</dbReference>
<dbReference type="Proteomes" id="UP000199537">
    <property type="component" value="Unassembled WGS sequence"/>
</dbReference>
<dbReference type="SUPFAM" id="SSF102829">
    <property type="entry name" value="Cell division protein ZapA-like"/>
    <property type="match status" value="1"/>
</dbReference>
<organism evidence="1 2">
    <name type="scientific">Thermoflavifilum thermophilum</name>
    <dbReference type="NCBI Taxonomy" id="1393122"/>
    <lineage>
        <taxon>Bacteria</taxon>
        <taxon>Pseudomonadati</taxon>
        <taxon>Bacteroidota</taxon>
        <taxon>Chitinophagia</taxon>
        <taxon>Chitinophagales</taxon>
        <taxon>Chitinophagaceae</taxon>
        <taxon>Thermoflavifilum</taxon>
    </lineage>
</organism>
<dbReference type="Gene3D" id="3.30.160.880">
    <property type="entry name" value="Cell division protein ZapA protomer, N-terminal domain"/>
    <property type="match status" value="1"/>
</dbReference>
<sequence length="95" mass="11130">MPSTDDLIAIQVTIADRSYRLKIYPEEEAYIRQVIKNLNQKILEFKTLYAGKDMQDYVAMCLIYYATQPEHTLSSDMLRPRLESIEKLLDQALSR</sequence>
<dbReference type="InterPro" id="IPR036192">
    <property type="entry name" value="Cell_div_ZapA-like_sf"/>
</dbReference>
<dbReference type="GO" id="GO:0051301">
    <property type="term" value="P:cell division"/>
    <property type="evidence" value="ECO:0007669"/>
    <property type="project" value="UniProtKB-KW"/>
</dbReference>
<protein>
    <submittedName>
        <fullName evidence="1">Cell division protein ZapA</fullName>
    </submittedName>
</protein>
<dbReference type="RefSeq" id="WP_092457843.1">
    <property type="nucleotide sequence ID" value="NZ_FPCJ01000001.1"/>
</dbReference>
<dbReference type="InterPro" id="IPR042233">
    <property type="entry name" value="Cell_div_ZapA_N"/>
</dbReference>
<keyword evidence="2" id="KW-1185">Reference proteome</keyword>
<reference evidence="2" key="1">
    <citation type="submission" date="2016-10" db="EMBL/GenBank/DDBJ databases">
        <authorList>
            <person name="Varghese N."/>
            <person name="Submissions S."/>
        </authorList>
    </citation>
    <scope>NUCLEOTIDE SEQUENCE [LARGE SCALE GENOMIC DNA]</scope>
    <source>
        <strain evidence="2">DSM 14807</strain>
    </source>
</reference>
<dbReference type="OrthoDB" id="1495773at2"/>
<name>A0A1I7N699_9BACT</name>
<keyword evidence="1" id="KW-0132">Cell division</keyword>
<dbReference type="EMBL" id="FPCJ01000001">
    <property type="protein sequence ID" value="SFV30192.1"/>
    <property type="molecule type" value="Genomic_DNA"/>
</dbReference>
<evidence type="ECO:0000313" key="1">
    <source>
        <dbReference type="EMBL" id="SFV30192.1"/>
    </source>
</evidence>